<dbReference type="Pfam" id="PF00098">
    <property type="entry name" value="zf-CCHC"/>
    <property type="match status" value="1"/>
</dbReference>
<evidence type="ECO:0000313" key="3">
    <source>
        <dbReference type="EMBL" id="CAK0791596.1"/>
    </source>
</evidence>
<dbReference type="InterPro" id="IPR036875">
    <property type="entry name" value="Znf_CCHC_sf"/>
</dbReference>
<keyword evidence="1" id="KW-0479">Metal-binding</keyword>
<dbReference type="SMART" id="SM00343">
    <property type="entry name" value="ZnF_C2HC"/>
    <property type="match status" value="2"/>
</dbReference>
<dbReference type="SUPFAM" id="SSF57756">
    <property type="entry name" value="Retrovirus zinc finger-like domains"/>
    <property type="match status" value="1"/>
</dbReference>
<dbReference type="Gene3D" id="4.10.60.10">
    <property type="entry name" value="Zinc finger, CCHC-type"/>
    <property type="match status" value="1"/>
</dbReference>
<name>A0ABN9PFB1_9DINO</name>
<keyword evidence="1" id="KW-0863">Zinc-finger</keyword>
<accession>A0ABN9PFB1</accession>
<dbReference type="EMBL" id="CAUYUJ010000615">
    <property type="protein sequence ID" value="CAK0791596.1"/>
    <property type="molecule type" value="Genomic_DNA"/>
</dbReference>
<evidence type="ECO:0000313" key="4">
    <source>
        <dbReference type="Proteomes" id="UP001189429"/>
    </source>
</evidence>
<keyword evidence="1" id="KW-0862">Zinc</keyword>
<feature type="domain" description="CCHC-type" evidence="2">
    <location>
        <begin position="48"/>
        <end position="62"/>
    </location>
</feature>
<dbReference type="PROSITE" id="PS50158">
    <property type="entry name" value="ZF_CCHC"/>
    <property type="match status" value="2"/>
</dbReference>
<organism evidence="3 4">
    <name type="scientific">Prorocentrum cordatum</name>
    <dbReference type="NCBI Taxonomy" id="2364126"/>
    <lineage>
        <taxon>Eukaryota</taxon>
        <taxon>Sar</taxon>
        <taxon>Alveolata</taxon>
        <taxon>Dinophyceae</taxon>
        <taxon>Prorocentrales</taxon>
        <taxon>Prorocentraceae</taxon>
        <taxon>Prorocentrum</taxon>
    </lineage>
</organism>
<sequence length="366" mass="39642">MGRRGGGQTKCWRCGGTGHVQTECPELSASPADGEAAAEGGARAPEKRCFFCGEASHLAKDCALAPAKAAEAERPAGPRVKQVVSRAASAASGHRMSVLVTTSPAVLGSFGRVAGLAECPLVIVCDGFNLCAKSTWKAGRVTEDAAARYEEYLCNLEGLLDSGALPRGTRLVHMDGRNGQALALQAGLRYVETPYVLVHQHDLEFTLDFGLGRVLDVLEDESNCVKYVGMPLLTNLHYEAIAWQHHGVKVAVEEHGGLQLVPVVFWYDSTHITSVGHYNSLETFGVRQRNDIMATGLAAHARYGTYPEARRADHCVSHPIPPERRPLICHLNGVRFLTPEQRAARGYPADPPVEFFCSRTMTSRRA</sequence>
<evidence type="ECO:0000256" key="1">
    <source>
        <dbReference type="PROSITE-ProRule" id="PRU00047"/>
    </source>
</evidence>
<evidence type="ECO:0000259" key="2">
    <source>
        <dbReference type="PROSITE" id="PS50158"/>
    </source>
</evidence>
<reference evidence="3" key="1">
    <citation type="submission" date="2023-10" db="EMBL/GenBank/DDBJ databases">
        <authorList>
            <person name="Chen Y."/>
            <person name="Shah S."/>
            <person name="Dougan E. K."/>
            <person name="Thang M."/>
            <person name="Chan C."/>
        </authorList>
    </citation>
    <scope>NUCLEOTIDE SEQUENCE [LARGE SCALE GENOMIC DNA]</scope>
</reference>
<proteinExistence type="predicted"/>
<comment type="caution">
    <text evidence="3">The sequence shown here is derived from an EMBL/GenBank/DDBJ whole genome shotgun (WGS) entry which is preliminary data.</text>
</comment>
<gene>
    <name evidence="3" type="ORF">PCOR1329_LOCUS2443</name>
</gene>
<keyword evidence="4" id="KW-1185">Reference proteome</keyword>
<feature type="domain" description="CCHC-type" evidence="2">
    <location>
        <begin position="10"/>
        <end position="26"/>
    </location>
</feature>
<feature type="non-terminal residue" evidence="3">
    <location>
        <position position="366"/>
    </location>
</feature>
<protein>
    <recommendedName>
        <fullName evidence="2">CCHC-type domain-containing protein</fullName>
    </recommendedName>
</protein>
<dbReference type="InterPro" id="IPR001878">
    <property type="entry name" value="Znf_CCHC"/>
</dbReference>
<dbReference type="Proteomes" id="UP001189429">
    <property type="component" value="Unassembled WGS sequence"/>
</dbReference>